<organism evidence="1 2">
    <name type="scientific">Scopulibacillus cellulosilyticus</name>
    <dbReference type="NCBI Taxonomy" id="2665665"/>
    <lineage>
        <taxon>Bacteria</taxon>
        <taxon>Bacillati</taxon>
        <taxon>Bacillota</taxon>
        <taxon>Bacilli</taxon>
        <taxon>Bacillales</taxon>
        <taxon>Sporolactobacillaceae</taxon>
        <taxon>Scopulibacillus</taxon>
    </lineage>
</organism>
<protein>
    <recommendedName>
        <fullName evidence="3">Group-specific protein</fullName>
    </recommendedName>
</protein>
<dbReference type="RefSeq" id="WP_380965941.1">
    <property type="nucleotide sequence ID" value="NZ_JBHTCO010000013.1"/>
</dbReference>
<comment type="caution">
    <text evidence="1">The sequence shown here is derived from an EMBL/GenBank/DDBJ whole genome shotgun (WGS) entry which is preliminary data.</text>
</comment>
<dbReference type="Proteomes" id="UP001596505">
    <property type="component" value="Unassembled WGS sequence"/>
</dbReference>
<evidence type="ECO:0000313" key="2">
    <source>
        <dbReference type="Proteomes" id="UP001596505"/>
    </source>
</evidence>
<evidence type="ECO:0008006" key="3">
    <source>
        <dbReference type="Google" id="ProtNLM"/>
    </source>
</evidence>
<evidence type="ECO:0000313" key="1">
    <source>
        <dbReference type="EMBL" id="MFC7393442.1"/>
    </source>
</evidence>
<sequence length="77" mass="8986">MSKCNIDHSFEDVRNKFLSQSSFLPDEINSLFKSFFTKEQSQEVLNEIFHLLKKYDLAAEGEQNDRNEKIAAILKNC</sequence>
<accession>A0ABW2PXN8</accession>
<name>A0ABW2PXN8_9BACL</name>
<gene>
    <name evidence="1" type="ORF">ACFQRG_10790</name>
</gene>
<dbReference type="EMBL" id="JBHTCO010000013">
    <property type="protein sequence ID" value="MFC7393442.1"/>
    <property type="molecule type" value="Genomic_DNA"/>
</dbReference>
<keyword evidence="2" id="KW-1185">Reference proteome</keyword>
<proteinExistence type="predicted"/>
<reference evidence="2" key="1">
    <citation type="journal article" date="2019" name="Int. J. Syst. Evol. Microbiol.">
        <title>The Global Catalogue of Microorganisms (GCM) 10K type strain sequencing project: providing services to taxonomists for standard genome sequencing and annotation.</title>
        <authorList>
            <consortium name="The Broad Institute Genomics Platform"/>
            <consortium name="The Broad Institute Genome Sequencing Center for Infectious Disease"/>
            <person name="Wu L."/>
            <person name="Ma J."/>
        </authorList>
    </citation>
    <scope>NUCLEOTIDE SEQUENCE [LARGE SCALE GENOMIC DNA]</scope>
    <source>
        <strain evidence="2">CGMCC 1.16305</strain>
    </source>
</reference>